<evidence type="ECO:0000259" key="2">
    <source>
        <dbReference type="SMART" id="SM00360"/>
    </source>
</evidence>
<dbReference type="InterPro" id="IPR012677">
    <property type="entry name" value="Nucleotide-bd_a/b_plait_sf"/>
</dbReference>
<evidence type="ECO:0000313" key="4">
    <source>
        <dbReference type="Proteomes" id="UP000242715"/>
    </source>
</evidence>
<evidence type="ECO:0000256" key="1">
    <source>
        <dbReference type="SAM" id="MobiDB-lite"/>
    </source>
</evidence>
<feature type="region of interest" description="Disordered" evidence="1">
    <location>
        <begin position="537"/>
        <end position="558"/>
    </location>
</feature>
<dbReference type="CDD" id="cd01650">
    <property type="entry name" value="RT_nLTR_like"/>
    <property type="match status" value="1"/>
</dbReference>
<dbReference type="PANTHER" id="PTHR36617">
    <property type="entry name" value="PROTEIN, PUTATIVE-RELATED"/>
    <property type="match status" value="1"/>
</dbReference>
<feature type="region of interest" description="Disordered" evidence="1">
    <location>
        <begin position="171"/>
        <end position="207"/>
    </location>
</feature>
<proteinExistence type="predicted"/>
<sequence length="1345" mass="149506">MTREPGIWNRLDFSKEHDRKSKLLAAKGLTAGNTSGNDQLGKGNTLEIGTELKRYVSFYFTNFPAQLSRFYLRKGFEVCGVLEDVYVPNRRNKRGEPFCFVKFSSVCDVTKLTKKALNNVWFGQFRVRARVAGFARNDTKAGRRMEEMSLGSKQEGDGLVLRDDNNIIQGSSMVQGGVERKESLKRKAKQGEDVGSGPDKGSSPDDLRVGEIVVNLGARKERRELTKGRLLEGGSHPTGPSAPVVVSIKEDRHQLLRKYKVKADDVGWAQSGVVATIPNGEAVPVVQTRITDAGFINLTIIPMGADKVFVRSSGGDTKAAKAVDTLVEKMSEGLEEAVGTTVQVNKKATNSRSDDEVRSVEEIFVNTMSAGVAGVTCPDVVRNHPVGSASFISEIRGSPRVSGDQGSISICSPVGGLRSPGGDKGHVVLSPSPLQNSRTKSCPPVVNRSMSSGPWSLDWLHEHDINQGDAGVIFSASKKTHVDARVGTGHKKGGQDEVKRRKAGGVFWHTLSSLKKVARLPSKDRREVLKILKKTERRRKVGQATTRSKEVSQQVSSDNATSLASVNNDWQHWVVLQGNAQVAEDDVRKVGKAIGITFNGDNENMFSVLARAGKGKKSASGQTLTFYLRTKRTGNLVDGWGGYVLKEKFKMIKTALKDWHMTHTQNLPSRIVSLQERIAALDEKGGEEDLSGAEIDELHRATLDLHSLSRLNASICWQQSRSRWLNEGDANSKYFHSVLANRRRGNVISSLEVGGVIVEGVTPIRQAVVCHFASHFKAINMCRPGVDSLTFKRLHPAEAGNLIKPFSLEEVRAAVWDCDSYKSPGSDGVNFGFIKDFWTEMKNDVMRFITEFHRNGRLTKESQTAFVHDRQILDEIIIANEVVDEARRTKKDLLLFKVDFEKADWGYLDAVMGRMDFPTLWRKWIKKCVCTATASVLVNGNPTDEFPLERGLRQGDPLSPFLFLLAAEGFHVLMGAMEAQNLFTGYMVGNSAPISVSHLQFADDTLLMGTKSWANVRAIRAALVLFETMSGLKVNFNKSMLVGVNIPDSWRLSFWEPVLTRLKKRLSGWKSRFLSFGGRLVLLKSVLTSLPVYALSFFKAPSGVWGSGVRRLREFNLALLGKWCWRMLVDREGLWFRVLTARYGVEKGRLCVGGMRGSSWWREIARIRDGGGEDDGGWFGGHISRQVGDGSDTFFWTDPWVDGTPLSERFGRLFDLAVNKSVFVADMFQAGWGVGGEAWVWRRLLRAWEEEMLGECQNLLLTISLQEHSSDRWLWQPDLDCGYTVRGAYKLLMAQTEVPLHAASGLIWHPQVPLKVSIFAWRLLRDRLPTKANLTSRGIISVEDI</sequence>
<evidence type="ECO:0000313" key="3">
    <source>
        <dbReference type="EMBL" id="GAU36195.1"/>
    </source>
</evidence>
<dbReference type="SUPFAM" id="SSF54928">
    <property type="entry name" value="RNA-binding domain, RBD"/>
    <property type="match status" value="1"/>
</dbReference>
<dbReference type="InterPro" id="IPR035979">
    <property type="entry name" value="RBD_domain_sf"/>
</dbReference>
<dbReference type="CDD" id="cd00590">
    <property type="entry name" value="RRM_SF"/>
    <property type="match status" value="1"/>
</dbReference>
<feature type="domain" description="RRM" evidence="2">
    <location>
        <begin position="57"/>
        <end position="130"/>
    </location>
</feature>
<dbReference type="GO" id="GO:0003723">
    <property type="term" value="F:RNA binding"/>
    <property type="evidence" value="ECO:0007669"/>
    <property type="project" value="InterPro"/>
</dbReference>
<dbReference type="OrthoDB" id="1934719at2759"/>
<protein>
    <recommendedName>
        <fullName evidence="2">RRM domain-containing protein</fullName>
    </recommendedName>
</protein>
<dbReference type="InterPro" id="IPR026960">
    <property type="entry name" value="RVT-Znf"/>
</dbReference>
<gene>
    <name evidence="3" type="ORF">TSUD_363490</name>
</gene>
<name>A0A2Z6NJT4_TRISU</name>
<dbReference type="Pfam" id="PF00078">
    <property type="entry name" value="RVT_1"/>
    <property type="match status" value="1"/>
</dbReference>
<dbReference type="Proteomes" id="UP000242715">
    <property type="component" value="Unassembled WGS sequence"/>
</dbReference>
<dbReference type="Pfam" id="PF13966">
    <property type="entry name" value="zf-RVT"/>
    <property type="match status" value="1"/>
</dbReference>
<reference evidence="4" key="1">
    <citation type="journal article" date="2017" name="Front. Plant Sci.">
        <title>Climate Clever Clovers: New Paradigm to Reduce the Environmental Footprint of Ruminants by Breeding Low Methanogenic Forages Utilizing Haplotype Variation.</title>
        <authorList>
            <person name="Kaur P."/>
            <person name="Appels R."/>
            <person name="Bayer P.E."/>
            <person name="Keeble-Gagnere G."/>
            <person name="Wang J."/>
            <person name="Hirakawa H."/>
            <person name="Shirasawa K."/>
            <person name="Vercoe P."/>
            <person name="Stefanova K."/>
            <person name="Durmic Z."/>
            <person name="Nichols P."/>
            <person name="Revell C."/>
            <person name="Isobe S.N."/>
            <person name="Edwards D."/>
            <person name="Erskine W."/>
        </authorList>
    </citation>
    <scope>NUCLEOTIDE SEQUENCE [LARGE SCALE GENOMIC DNA]</scope>
    <source>
        <strain evidence="4">cv. Daliak</strain>
    </source>
</reference>
<keyword evidence="4" id="KW-1185">Reference proteome</keyword>
<dbReference type="EMBL" id="DF973622">
    <property type="protein sequence ID" value="GAU36195.1"/>
    <property type="molecule type" value="Genomic_DNA"/>
</dbReference>
<dbReference type="PANTHER" id="PTHR36617:SF5">
    <property type="entry name" value="OS05G0421675 PROTEIN"/>
    <property type="match status" value="1"/>
</dbReference>
<organism evidence="3 4">
    <name type="scientific">Trifolium subterraneum</name>
    <name type="common">Subterranean clover</name>
    <dbReference type="NCBI Taxonomy" id="3900"/>
    <lineage>
        <taxon>Eukaryota</taxon>
        <taxon>Viridiplantae</taxon>
        <taxon>Streptophyta</taxon>
        <taxon>Embryophyta</taxon>
        <taxon>Tracheophyta</taxon>
        <taxon>Spermatophyta</taxon>
        <taxon>Magnoliopsida</taxon>
        <taxon>eudicotyledons</taxon>
        <taxon>Gunneridae</taxon>
        <taxon>Pentapetalae</taxon>
        <taxon>rosids</taxon>
        <taxon>fabids</taxon>
        <taxon>Fabales</taxon>
        <taxon>Fabaceae</taxon>
        <taxon>Papilionoideae</taxon>
        <taxon>50 kb inversion clade</taxon>
        <taxon>NPAAA clade</taxon>
        <taxon>Hologalegina</taxon>
        <taxon>IRL clade</taxon>
        <taxon>Trifolieae</taxon>
        <taxon>Trifolium</taxon>
    </lineage>
</organism>
<dbReference type="SMART" id="SM00360">
    <property type="entry name" value="RRM"/>
    <property type="match status" value="1"/>
</dbReference>
<dbReference type="InterPro" id="IPR000504">
    <property type="entry name" value="RRM_dom"/>
</dbReference>
<accession>A0A2Z6NJT4</accession>
<dbReference type="Gene3D" id="3.30.70.330">
    <property type="match status" value="1"/>
</dbReference>
<feature type="compositionally biased region" description="Polar residues" evidence="1">
    <location>
        <begin position="543"/>
        <end position="558"/>
    </location>
</feature>
<dbReference type="InterPro" id="IPR000477">
    <property type="entry name" value="RT_dom"/>
</dbReference>